<evidence type="ECO:0000259" key="9">
    <source>
        <dbReference type="PROSITE" id="PS51464"/>
    </source>
</evidence>
<dbReference type="Pfam" id="PF00571">
    <property type="entry name" value="CBS"/>
    <property type="match status" value="2"/>
</dbReference>
<evidence type="ECO:0000256" key="7">
    <source>
        <dbReference type="PROSITE-ProRule" id="PRU00703"/>
    </source>
</evidence>
<dbReference type="InterPro" id="IPR004800">
    <property type="entry name" value="KdsD/KpsF-type"/>
</dbReference>
<comment type="similarity">
    <text evidence="1 4">Belongs to the SIS family. GutQ/KpsF subfamily.</text>
</comment>
<organism evidence="10 11">
    <name type="scientific">Pseudaestuariivita atlantica</name>
    <dbReference type="NCBI Taxonomy" id="1317121"/>
    <lineage>
        <taxon>Bacteria</taxon>
        <taxon>Pseudomonadati</taxon>
        <taxon>Pseudomonadota</taxon>
        <taxon>Alphaproteobacteria</taxon>
        <taxon>Rhodobacterales</taxon>
        <taxon>Paracoccaceae</taxon>
        <taxon>Pseudaestuariivita</taxon>
    </lineage>
</organism>
<dbReference type="NCBIfam" id="TIGR00393">
    <property type="entry name" value="kpsF"/>
    <property type="match status" value="1"/>
</dbReference>
<dbReference type="FunFam" id="3.40.50.10490:FF:000011">
    <property type="entry name" value="Arabinose 5-phosphate isomerase"/>
    <property type="match status" value="1"/>
</dbReference>
<dbReference type="Gene3D" id="3.10.580.10">
    <property type="entry name" value="CBS-domain"/>
    <property type="match status" value="1"/>
</dbReference>
<dbReference type="SUPFAM" id="SSF53697">
    <property type="entry name" value="SIS domain"/>
    <property type="match status" value="1"/>
</dbReference>
<evidence type="ECO:0000256" key="3">
    <source>
        <dbReference type="ARBA" id="ARBA00023122"/>
    </source>
</evidence>
<dbReference type="STRING" id="1317121.ATO11_09600"/>
<dbReference type="PIRSF" id="PIRSF004692">
    <property type="entry name" value="KdsD_KpsF"/>
    <property type="match status" value="1"/>
</dbReference>
<dbReference type="Gene3D" id="3.40.50.10490">
    <property type="entry name" value="Glucose-6-phosphate isomerase like protein, domain 1"/>
    <property type="match status" value="1"/>
</dbReference>
<evidence type="ECO:0000313" key="11">
    <source>
        <dbReference type="Proteomes" id="UP000036938"/>
    </source>
</evidence>
<dbReference type="CDD" id="cd04604">
    <property type="entry name" value="CBS_pair_SIS_assoc"/>
    <property type="match status" value="1"/>
</dbReference>
<dbReference type="Pfam" id="PF01380">
    <property type="entry name" value="SIS"/>
    <property type="match status" value="1"/>
</dbReference>
<accession>A0A0L1JNY7</accession>
<dbReference type="GO" id="GO:0019146">
    <property type="term" value="F:arabinose-5-phosphate isomerase activity"/>
    <property type="evidence" value="ECO:0007669"/>
    <property type="project" value="UniProtKB-ARBA"/>
</dbReference>
<feature type="site" description="Catalytically relevant" evidence="6">
    <location>
        <position position="106"/>
    </location>
</feature>
<dbReference type="GO" id="GO:0005975">
    <property type="term" value="P:carbohydrate metabolic process"/>
    <property type="evidence" value="ECO:0007669"/>
    <property type="project" value="InterPro"/>
</dbReference>
<feature type="site" description="Catalytically relevant" evidence="6">
    <location>
        <position position="188"/>
    </location>
</feature>
<dbReference type="Proteomes" id="UP000036938">
    <property type="component" value="Unassembled WGS sequence"/>
</dbReference>
<feature type="domain" description="CBS" evidence="8">
    <location>
        <begin position="204"/>
        <end position="261"/>
    </location>
</feature>
<feature type="site" description="Catalytically relevant" evidence="6">
    <location>
        <position position="147"/>
    </location>
</feature>
<feature type="domain" description="SIS" evidence="9">
    <location>
        <begin position="36"/>
        <end position="179"/>
    </location>
</feature>
<evidence type="ECO:0000256" key="4">
    <source>
        <dbReference type="PIRNR" id="PIRNR004692"/>
    </source>
</evidence>
<keyword evidence="2" id="KW-0677">Repeat</keyword>
<protein>
    <submittedName>
        <fullName evidence="10">D-arabinose 5-phosphate</fullName>
    </submittedName>
</protein>
<keyword evidence="5" id="KW-0862">Zinc</keyword>
<feature type="site" description="Catalytically relevant" evidence="6">
    <location>
        <position position="54"/>
    </location>
</feature>
<dbReference type="RefSeq" id="WP_050530657.1">
    <property type="nucleotide sequence ID" value="NZ_AQQZ01000004.1"/>
</dbReference>
<dbReference type="AlphaFoldDB" id="A0A0L1JNY7"/>
<dbReference type="OrthoDB" id="9762536at2"/>
<name>A0A0L1JNY7_9RHOB</name>
<dbReference type="InterPro" id="IPR046348">
    <property type="entry name" value="SIS_dom_sf"/>
</dbReference>
<evidence type="ECO:0000259" key="8">
    <source>
        <dbReference type="PROSITE" id="PS51371"/>
    </source>
</evidence>
<dbReference type="PROSITE" id="PS51464">
    <property type="entry name" value="SIS"/>
    <property type="match status" value="1"/>
</dbReference>
<feature type="binding site" evidence="5">
    <location>
        <position position="77"/>
    </location>
    <ligand>
        <name>Zn(2+)</name>
        <dbReference type="ChEBI" id="CHEBI:29105"/>
    </ligand>
</feature>
<evidence type="ECO:0000256" key="2">
    <source>
        <dbReference type="ARBA" id="ARBA00022737"/>
    </source>
</evidence>
<keyword evidence="5" id="KW-0479">Metal-binding</keyword>
<dbReference type="GO" id="GO:1901135">
    <property type="term" value="P:carbohydrate derivative metabolic process"/>
    <property type="evidence" value="ECO:0007669"/>
    <property type="project" value="InterPro"/>
</dbReference>
<keyword evidence="3 7" id="KW-0129">CBS domain</keyword>
<sequence length="316" mass="33179">MTERSDPIAVAQRVLDIEADALRQLRGALPEDFGAVVDLILAAKGRVIVSGIGKSGHIGRKISATLASTGTPSLFVHASEASHGDMGMIGADDVVLVISMSGETPELRDVVAHTRRFGIPLVAMSRKADSTIMAAADHKLLLPDAPEACAIGMAPTTSSTLTLALGDALAVALMEERGFEPENFRVFHPGGKLGAQLATVGQLMQTDLPIVTPETSMMDTLFTMTAKGFGIALVVERGVLTGVLSDGDLRRNMDGLMERSAGEIATRTPVTISSETLALTALHAMQTRKIASIVVTEHARPVGLLRILDCLNAGIV</sequence>
<proteinExistence type="inferred from homology"/>
<evidence type="ECO:0000256" key="6">
    <source>
        <dbReference type="PIRSR" id="PIRSR004692-3"/>
    </source>
</evidence>
<dbReference type="InterPro" id="IPR000644">
    <property type="entry name" value="CBS_dom"/>
</dbReference>
<dbReference type="InterPro" id="IPR035474">
    <property type="entry name" value="SIS_Kpsf"/>
</dbReference>
<keyword evidence="11" id="KW-1185">Reference proteome</keyword>
<comment type="caution">
    <text evidence="10">The sequence shown here is derived from an EMBL/GenBank/DDBJ whole genome shotgun (WGS) entry which is preliminary data.</text>
</comment>
<dbReference type="InterPro" id="IPR046342">
    <property type="entry name" value="CBS_dom_sf"/>
</dbReference>
<dbReference type="EMBL" id="AQQZ01000004">
    <property type="protein sequence ID" value="KNG93475.1"/>
    <property type="molecule type" value="Genomic_DNA"/>
</dbReference>
<evidence type="ECO:0000256" key="5">
    <source>
        <dbReference type="PIRSR" id="PIRSR004692-2"/>
    </source>
</evidence>
<evidence type="ECO:0000256" key="1">
    <source>
        <dbReference type="ARBA" id="ARBA00008165"/>
    </source>
</evidence>
<gene>
    <name evidence="10" type="ORF">ATO11_09600</name>
</gene>
<dbReference type="GO" id="GO:0097367">
    <property type="term" value="F:carbohydrate derivative binding"/>
    <property type="evidence" value="ECO:0007669"/>
    <property type="project" value="InterPro"/>
</dbReference>
<dbReference type="InterPro" id="IPR001347">
    <property type="entry name" value="SIS_dom"/>
</dbReference>
<dbReference type="GO" id="GO:0046872">
    <property type="term" value="F:metal ion binding"/>
    <property type="evidence" value="ECO:0007669"/>
    <property type="project" value="UniProtKB-KW"/>
</dbReference>
<dbReference type="PANTHER" id="PTHR42745">
    <property type="match status" value="1"/>
</dbReference>
<dbReference type="CDD" id="cd05014">
    <property type="entry name" value="SIS_Kpsf"/>
    <property type="match status" value="1"/>
</dbReference>
<dbReference type="PROSITE" id="PS51371">
    <property type="entry name" value="CBS"/>
    <property type="match status" value="1"/>
</dbReference>
<evidence type="ECO:0000313" key="10">
    <source>
        <dbReference type="EMBL" id="KNG93475.1"/>
    </source>
</evidence>
<dbReference type="PANTHER" id="PTHR42745:SF1">
    <property type="entry name" value="ARABINOSE 5-PHOSPHATE ISOMERASE KDSD"/>
    <property type="match status" value="1"/>
</dbReference>
<reference evidence="10 11" key="1">
    <citation type="journal article" date="2015" name="Int. J. Syst. Evol. Microbiol.">
        <title>Aestuariivita atlantica sp. nov., isolated from deep sea sediment of the Atlantic Ocean.</title>
        <authorList>
            <person name="Li G."/>
            <person name="Lai Q."/>
            <person name="Du Y."/>
            <person name="Liu X."/>
            <person name="Sun F."/>
            <person name="Shao Z."/>
        </authorList>
    </citation>
    <scope>NUCLEOTIDE SEQUENCE [LARGE SCALE GENOMIC DNA]</scope>
    <source>
        <strain evidence="10 11">22II-S11-z3</strain>
    </source>
</reference>
<dbReference type="InterPro" id="IPR050986">
    <property type="entry name" value="GutQ/KpsF_isomerases"/>
</dbReference>
<dbReference type="PATRIC" id="fig|1317121.7.peg.2591"/>